<comment type="similarity">
    <text evidence="1">Belongs to the RBM48 family.</text>
</comment>
<evidence type="ECO:0000256" key="1">
    <source>
        <dbReference type="ARBA" id="ARBA00006938"/>
    </source>
</evidence>
<dbReference type="SUPFAM" id="SSF54928">
    <property type="entry name" value="RNA-binding domain, RBD"/>
    <property type="match status" value="1"/>
</dbReference>
<evidence type="ECO:0000256" key="3">
    <source>
        <dbReference type="ARBA" id="ARBA00022664"/>
    </source>
</evidence>
<dbReference type="GO" id="GO:0008270">
    <property type="term" value="F:zinc ion binding"/>
    <property type="evidence" value="ECO:0007669"/>
    <property type="project" value="InterPro"/>
</dbReference>
<proteinExistence type="inferred from homology"/>
<dbReference type="PANTHER" id="PTHR20957">
    <property type="entry name" value="RNA-BINDING PROTEIN 48"/>
    <property type="match status" value="1"/>
</dbReference>
<dbReference type="GO" id="GO:0008380">
    <property type="term" value="P:RNA splicing"/>
    <property type="evidence" value="ECO:0007669"/>
    <property type="project" value="UniProtKB-KW"/>
</dbReference>
<dbReference type="GO" id="GO:0006397">
    <property type="term" value="P:mRNA processing"/>
    <property type="evidence" value="ECO:0007669"/>
    <property type="project" value="UniProtKB-KW"/>
</dbReference>
<dbReference type="InterPro" id="IPR012677">
    <property type="entry name" value="Nucleotide-bd_a/b_plait_sf"/>
</dbReference>
<dbReference type="Pfam" id="PF00643">
    <property type="entry name" value="zf-B_box"/>
    <property type="match status" value="1"/>
</dbReference>
<sequence length="744" mass="85341">MAAPMTLPSHHLKGEVAENRPAYREGRIPKATKVYTVNQESAYLVVQGVPALGTSQELIQLFAVYGAVQEYRILDEFPTADKYNDVYLIKFQKIQAARFAKRKLDDYSFYGGLLHISYAPEFETVAETRDKLQERRRNIATRIRNLGKETQKNKPELQDDQGVSDVGVSRNNDSPQTQQTHVQINTDHRIPEPDFSARFHNQIPETDPRSRSGNRIPQHDPYSAPIPEPEPCYHLPLPPKQDYGFNPNLRARKNYEFARVPSAHATLPREMSEDANSDFQHQKDKNNLKVAIPEKSASQTDTVKIDEKQKDVKTVNGLIVKDDPQQRSTPKFIPRQTLNIAKGKLKPEDAERTKASDSLREELQRNTFLLGKKQGPQTQEERKEKVTTKEDESVHHTVSQIRKRVQEVFDVGTSEKKRKTEKSSQPMDPRNSAQDVIRCDLCEIPLPPLYCAICHINLCKVCVGEHLLDESKLHIVVPFKHRQSTPSYPKCQEHTTKLCELHCEQCGIPVCVQCVSSKKHKAHDVEDILSYLEGRNKALQADLEELGKLIYPKYQEIASSFPAQRVDLQRNTEELISAVNKRGDDWHREIDNIIRKLKSDIKETESEHLAFLKKQEYEINQTILEITHNIGELKELLDSNDIYLLSTYKSKNAELSKLPPKFIFTFPCFSSQRIDTEQLLRQFGSLTPLSRSPECISLDDLDQRIAHSTTDVGLFDYDDEFHTRNCALERVERCSNIEDDILIC</sequence>
<keyword evidence="4" id="KW-0747">Spliceosome</keyword>
<keyword evidence="6" id="KW-0508">mRNA splicing</keyword>
<evidence type="ECO:0000256" key="5">
    <source>
        <dbReference type="ARBA" id="ARBA00022884"/>
    </source>
</evidence>
<name>K1RAM5_MAGGI</name>
<keyword evidence="3" id="KW-0507">mRNA processing</keyword>
<evidence type="ECO:0000313" key="9">
    <source>
        <dbReference type="EMBL" id="EKC38285.1"/>
    </source>
</evidence>
<dbReference type="PANTHER" id="PTHR20957:SF0">
    <property type="entry name" value="RNA-BINDING PROTEIN 48"/>
    <property type="match status" value="1"/>
</dbReference>
<dbReference type="InterPro" id="IPR000504">
    <property type="entry name" value="RRM_dom"/>
</dbReference>
<dbReference type="PROSITE" id="PS50102">
    <property type="entry name" value="RRM"/>
    <property type="match status" value="1"/>
</dbReference>
<dbReference type="PROSITE" id="PS50119">
    <property type="entry name" value="ZF_BBOX"/>
    <property type="match status" value="2"/>
</dbReference>
<feature type="compositionally biased region" description="Basic and acidic residues" evidence="8">
    <location>
        <begin position="379"/>
        <end position="395"/>
    </location>
</feature>
<accession>K1RAM5</accession>
<dbReference type="EMBL" id="JH816193">
    <property type="protein sequence ID" value="EKC38285.1"/>
    <property type="molecule type" value="Genomic_DNA"/>
</dbReference>
<feature type="compositionally biased region" description="Basic and acidic residues" evidence="8">
    <location>
        <begin position="146"/>
        <end position="157"/>
    </location>
</feature>
<gene>
    <name evidence="9" type="ORF">CGI_10022611</name>
</gene>
<evidence type="ECO:0000256" key="7">
    <source>
        <dbReference type="ARBA" id="ARBA00035004"/>
    </source>
</evidence>
<dbReference type="InParanoid" id="K1RAM5"/>
<feature type="region of interest" description="Disordered" evidence="8">
    <location>
        <begin position="142"/>
        <end position="226"/>
    </location>
</feature>
<dbReference type="SUPFAM" id="SSF57845">
    <property type="entry name" value="B-box zinc-binding domain"/>
    <property type="match status" value="1"/>
</dbReference>
<comment type="function">
    <text evidence="7">As a component of the minor spliceosome, involved in the splicing of U12-type introns in pre-mRNAs.</text>
</comment>
<dbReference type="InterPro" id="IPR000315">
    <property type="entry name" value="Znf_B-box"/>
</dbReference>
<keyword evidence="5" id="KW-0694">RNA-binding</keyword>
<evidence type="ECO:0000256" key="4">
    <source>
        <dbReference type="ARBA" id="ARBA00022728"/>
    </source>
</evidence>
<dbReference type="GO" id="GO:0005654">
    <property type="term" value="C:nucleoplasm"/>
    <property type="evidence" value="ECO:0007669"/>
    <property type="project" value="TreeGrafter"/>
</dbReference>
<feature type="compositionally biased region" description="Polar residues" evidence="8">
    <location>
        <begin position="169"/>
        <end position="185"/>
    </location>
</feature>
<feature type="region of interest" description="Disordered" evidence="8">
    <location>
        <begin position="411"/>
        <end position="431"/>
    </location>
</feature>
<dbReference type="CDD" id="cd12442">
    <property type="entry name" value="RRM_RBM48"/>
    <property type="match status" value="1"/>
</dbReference>
<evidence type="ECO:0000256" key="8">
    <source>
        <dbReference type="SAM" id="MobiDB-lite"/>
    </source>
</evidence>
<organism evidence="9">
    <name type="scientific">Magallana gigas</name>
    <name type="common">Pacific oyster</name>
    <name type="synonym">Crassostrea gigas</name>
    <dbReference type="NCBI Taxonomy" id="29159"/>
    <lineage>
        <taxon>Eukaryota</taxon>
        <taxon>Metazoa</taxon>
        <taxon>Spiralia</taxon>
        <taxon>Lophotrochozoa</taxon>
        <taxon>Mollusca</taxon>
        <taxon>Bivalvia</taxon>
        <taxon>Autobranchia</taxon>
        <taxon>Pteriomorphia</taxon>
        <taxon>Ostreida</taxon>
        <taxon>Ostreoidea</taxon>
        <taxon>Ostreidae</taxon>
        <taxon>Magallana</taxon>
    </lineage>
</organism>
<dbReference type="FunFam" id="3.30.70.330:FF:000424">
    <property type="entry name" value="RNA-binding protein 48 isoform X4"/>
    <property type="match status" value="1"/>
</dbReference>
<dbReference type="Gene3D" id="3.30.70.330">
    <property type="match status" value="1"/>
</dbReference>
<dbReference type="CDD" id="cd19756">
    <property type="entry name" value="Bbox2"/>
    <property type="match status" value="1"/>
</dbReference>
<dbReference type="InterPro" id="IPR035979">
    <property type="entry name" value="RBD_domain_sf"/>
</dbReference>
<dbReference type="InterPro" id="IPR039599">
    <property type="entry name" value="RBM48"/>
</dbReference>
<dbReference type="GO" id="GO:0003723">
    <property type="term" value="F:RNA binding"/>
    <property type="evidence" value="ECO:0007669"/>
    <property type="project" value="UniProtKB-UniRule"/>
</dbReference>
<reference evidence="9" key="1">
    <citation type="journal article" date="2012" name="Nature">
        <title>The oyster genome reveals stress adaptation and complexity of shell formation.</title>
        <authorList>
            <person name="Zhang G."/>
            <person name="Fang X."/>
            <person name="Guo X."/>
            <person name="Li L."/>
            <person name="Luo R."/>
            <person name="Xu F."/>
            <person name="Yang P."/>
            <person name="Zhang L."/>
            <person name="Wang X."/>
            <person name="Qi H."/>
            <person name="Xiong Z."/>
            <person name="Que H."/>
            <person name="Xie Y."/>
            <person name="Holland P.W."/>
            <person name="Paps J."/>
            <person name="Zhu Y."/>
            <person name="Wu F."/>
            <person name="Chen Y."/>
            <person name="Wang J."/>
            <person name="Peng C."/>
            <person name="Meng J."/>
            <person name="Yang L."/>
            <person name="Liu J."/>
            <person name="Wen B."/>
            <person name="Zhang N."/>
            <person name="Huang Z."/>
            <person name="Zhu Q."/>
            <person name="Feng Y."/>
            <person name="Mount A."/>
            <person name="Hedgecock D."/>
            <person name="Xu Z."/>
            <person name="Liu Y."/>
            <person name="Domazet-Loso T."/>
            <person name="Du Y."/>
            <person name="Sun X."/>
            <person name="Zhang S."/>
            <person name="Liu B."/>
            <person name="Cheng P."/>
            <person name="Jiang X."/>
            <person name="Li J."/>
            <person name="Fan D."/>
            <person name="Wang W."/>
            <person name="Fu W."/>
            <person name="Wang T."/>
            <person name="Wang B."/>
            <person name="Zhang J."/>
            <person name="Peng Z."/>
            <person name="Li Y."/>
            <person name="Li N."/>
            <person name="Wang J."/>
            <person name="Chen M."/>
            <person name="He Y."/>
            <person name="Tan F."/>
            <person name="Song X."/>
            <person name="Zheng Q."/>
            <person name="Huang R."/>
            <person name="Yang H."/>
            <person name="Du X."/>
            <person name="Chen L."/>
            <person name="Yang M."/>
            <person name="Gaffney P.M."/>
            <person name="Wang S."/>
            <person name="Luo L."/>
            <person name="She Z."/>
            <person name="Ming Y."/>
            <person name="Huang W."/>
            <person name="Zhang S."/>
            <person name="Huang B."/>
            <person name="Zhang Y."/>
            <person name="Qu T."/>
            <person name="Ni P."/>
            <person name="Miao G."/>
            <person name="Wang J."/>
            <person name="Wang Q."/>
            <person name="Steinberg C.E."/>
            <person name="Wang H."/>
            <person name="Li N."/>
            <person name="Qian L."/>
            <person name="Zhang G."/>
            <person name="Li Y."/>
            <person name="Yang H."/>
            <person name="Liu X."/>
            <person name="Wang J."/>
            <person name="Yin Y."/>
            <person name="Wang J."/>
        </authorList>
    </citation>
    <scope>NUCLEOTIDE SEQUENCE [LARGE SCALE GENOMIC DNA]</scope>
    <source>
        <strain evidence="9">05x7-T-G4-1.051#20</strain>
    </source>
</reference>
<feature type="compositionally biased region" description="Basic and acidic residues" evidence="8">
    <location>
        <begin position="186"/>
        <end position="197"/>
    </location>
</feature>
<dbReference type="Gene3D" id="3.30.160.60">
    <property type="entry name" value="Classic Zinc Finger"/>
    <property type="match status" value="1"/>
</dbReference>
<feature type="region of interest" description="Disordered" evidence="8">
    <location>
        <begin position="371"/>
        <end position="398"/>
    </location>
</feature>
<dbReference type="InterPro" id="IPR034264">
    <property type="entry name" value="RBM48_RRM"/>
</dbReference>
<evidence type="ECO:0000256" key="6">
    <source>
        <dbReference type="ARBA" id="ARBA00023187"/>
    </source>
</evidence>
<protein>
    <recommendedName>
        <fullName evidence="2">RNA-binding protein 48</fullName>
    </recommendedName>
</protein>
<dbReference type="HOGENOM" id="CLU_373501_0_0_1"/>
<dbReference type="GO" id="GO:0005681">
    <property type="term" value="C:spliceosomal complex"/>
    <property type="evidence" value="ECO:0007669"/>
    <property type="project" value="UniProtKB-KW"/>
</dbReference>
<evidence type="ECO:0000256" key="2">
    <source>
        <dbReference type="ARBA" id="ARBA00015189"/>
    </source>
</evidence>
<dbReference type="AlphaFoldDB" id="K1RAM5"/>